<dbReference type="Gene3D" id="3.40.350.10">
    <property type="entry name" value="Creatinase/prolidase N-terminal domain"/>
    <property type="match status" value="1"/>
</dbReference>
<dbReference type="PANTHER" id="PTHR46112">
    <property type="entry name" value="AMINOPEPTIDASE"/>
    <property type="match status" value="1"/>
</dbReference>
<dbReference type="InterPro" id="IPR029149">
    <property type="entry name" value="Creatin/AminoP/Spt16_N"/>
</dbReference>
<evidence type="ECO:0000313" key="4">
    <source>
        <dbReference type="Proteomes" id="UP000028481"/>
    </source>
</evidence>
<proteinExistence type="predicted"/>
<evidence type="ECO:0008006" key="5">
    <source>
        <dbReference type="Google" id="ProtNLM"/>
    </source>
</evidence>
<dbReference type="PaxDb" id="289377-HL41_00290"/>
<dbReference type="InterPro" id="IPR000994">
    <property type="entry name" value="Pept_M24"/>
</dbReference>
<dbReference type="Pfam" id="PF00557">
    <property type="entry name" value="Peptidase_M24"/>
    <property type="match status" value="1"/>
</dbReference>
<dbReference type="eggNOG" id="COG0006">
    <property type="taxonomic scope" value="Bacteria"/>
</dbReference>
<dbReference type="KEGG" id="tcm:HL41_00290"/>
<evidence type="ECO:0000313" key="3">
    <source>
        <dbReference type="EMBL" id="AIH03396.1"/>
    </source>
</evidence>
<dbReference type="InterPro" id="IPR036005">
    <property type="entry name" value="Creatinase/aminopeptidase-like"/>
</dbReference>
<dbReference type="PANTHER" id="PTHR46112:SF2">
    <property type="entry name" value="XAA-PRO AMINOPEPTIDASE P-RELATED"/>
    <property type="match status" value="1"/>
</dbReference>
<dbReference type="CDD" id="cd01066">
    <property type="entry name" value="APP_MetAP"/>
    <property type="match status" value="1"/>
</dbReference>
<feature type="domain" description="Peptidase M24" evidence="1">
    <location>
        <begin position="139"/>
        <end position="371"/>
    </location>
</feature>
<dbReference type="AlphaFoldDB" id="A0A075WRA7"/>
<organism evidence="3 4">
    <name type="scientific">Thermodesulfobacterium commune DSM 2178</name>
    <dbReference type="NCBI Taxonomy" id="289377"/>
    <lineage>
        <taxon>Bacteria</taxon>
        <taxon>Pseudomonadati</taxon>
        <taxon>Thermodesulfobacteriota</taxon>
        <taxon>Thermodesulfobacteria</taxon>
        <taxon>Thermodesulfobacteriales</taxon>
        <taxon>Thermodesulfobacteriaceae</taxon>
        <taxon>Thermodesulfobacterium</taxon>
    </lineage>
</organism>
<dbReference type="Pfam" id="PF01321">
    <property type="entry name" value="Creatinase_N"/>
    <property type="match status" value="1"/>
</dbReference>
<dbReference type="SUPFAM" id="SSF53092">
    <property type="entry name" value="Creatinase/prolidase N-terminal domain"/>
    <property type="match status" value="1"/>
</dbReference>
<protein>
    <recommendedName>
        <fullName evidence="5">Peptidase M24</fullName>
    </recommendedName>
</protein>
<evidence type="ECO:0000259" key="2">
    <source>
        <dbReference type="Pfam" id="PF01321"/>
    </source>
</evidence>
<feature type="domain" description="Creatinase N-terminal" evidence="2">
    <location>
        <begin position="11"/>
        <end position="132"/>
    </location>
</feature>
<dbReference type="Proteomes" id="UP000028481">
    <property type="component" value="Chromosome"/>
</dbReference>
<dbReference type="OrthoDB" id="9806388at2"/>
<keyword evidence="4" id="KW-1185">Reference proteome</keyword>
<dbReference type="InterPro" id="IPR050659">
    <property type="entry name" value="Peptidase_M24B"/>
</dbReference>
<reference evidence="3 4" key="1">
    <citation type="journal article" date="2015" name="Genome Announc.">
        <title>Genome Sequence of a Sulfate-Reducing Thermophilic Bacterium, Thermodesulfobacterium commune DSM 2178T (Phylum Thermodesulfobacteria).</title>
        <authorList>
            <person name="Bhatnagar S."/>
            <person name="Badger J.H."/>
            <person name="Madupu R."/>
            <person name="Khouri H.M."/>
            <person name="O'Connor E.M."/>
            <person name="Robb F.T."/>
            <person name="Ward N.L."/>
            <person name="Eisen J.A."/>
        </authorList>
    </citation>
    <scope>NUCLEOTIDE SEQUENCE [LARGE SCALE GENOMIC DNA]</scope>
    <source>
        <strain evidence="3 4">DSM 2178</strain>
    </source>
</reference>
<dbReference type="HOGENOM" id="CLU_017266_10_0_0"/>
<dbReference type="STRING" id="289377.HL41_00290"/>
<name>A0A075WRA7_9BACT</name>
<evidence type="ECO:0000259" key="1">
    <source>
        <dbReference type="Pfam" id="PF00557"/>
    </source>
</evidence>
<dbReference type="Gene3D" id="3.90.230.10">
    <property type="entry name" value="Creatinase/methionine aminopeptidase superfamily"/>
    <property type="match status" value="1"/>
</dbReference>
<sequence>MNLQTDEVKFRLQRFQQLLNQHQIDLALIINPLNIFYFSGTFAKGFLLISPKEVKLLINRPWERAKKETLIPCEPIKSLKELPLIISSLRSKGSLGIEKENIPVRDFLRYQALLEGYSFIAIDQLILETRAVKTPYEIECIRKAGKMLDKALKRALPHFKPGIKELEASAILEKELRILGHPGLTRSLNGFELTFGYLISGKEGLKATPSYTGEGGEGVPCFPGGASYKKILKEDEPILIDFSGYHQGYYIDQTRMVSFKKLPYAHEVYQGSLYILKELKEFIKPGLNGDEIFAKAKELAEKTGLGSYFMYSDGDLGFIGHGVGLQIDEPPVLGKKQKMTIKENMVIALEPKFHLPEVGVIGVEETFLVTKEGLKSLNTTSTKWKILKRSV</sequence>
<gene>
    <name evidence="3" type="ORF">HL41_00290</name>
</gene>
<dbReference type="SUPFAM" id="SSF55920">
    <property type="entry name" value="Creatinase/aminopeptidase"/>
    <property type="match status" value="1"/>
</dbReference>
<dbReference type="RefSeq" id="WP_038063023.1">
    <property type="nucleotide sequence ID" value="NZ_CP008796.1"/>
</dbReference>
<dbReference type="EMBL" id="CP008796">
    <property type="protein sequence ID" value="AIH03396.1"/>
    <property type="molecule type" value="Genomic_DNA"/>
</dbReference>
<dbReference type="InterPro" id="IPR000587">
    <property type="entry name" value="Creatinase_N"/>
</dbReference>
<accession>A0A075WRA7</accession>